<protein>
    <submittedName>
        <fullName evidence="3">GNAT family N-acetyltransferase</fullName>
    </submittedName>
</protein>
<dbReference type="Pfam" id="PF13523">
    <property type="entry name" value="Acetyltransf_8"/>
    <property type="match status" value="1"/>
</dbReference>
<organism evidence="3 4">
    <name type="scientific">Asticcacaulis currens</name>
    <dbReference type="NCBI Taxonomy" id="2984210"/>
    <lineage>
        <taxon>Bacteria</taxon>
        <taxon>Pseudomonadati</taxon>
        <taxon>Pseudomonadota</taxon>
        <taxon>Alphaproteobacteria</taxon>
        <taxon>Caulobacterales</taxon>
        <taxon>Caulobacteraceae</taxon>
        <taxon>Asticcacaulis</taxon>
    </lineage>
</organism>
<dbReference type="Proteomes" id="UP001216595">
    <property type="component" value="Unassembled WGS sequence"/>
</dbReference>
<evidence type="ECO:0000256" key="1">
    <source>
        <dbReference type="ARBA" id="ARBA00023251"/>
    </source>
</evidence>
<accession>A0ABT5IET4</accession>
<sequence>MYGFRRPTEADIALVNDWIARPHVAQWWIDGTGGPSEPIDADILQEPDFNTWIVSLHDRPFAYMQDYNPHLYTDHHFFDRPLGTRGIDQIIGEADMVGIGHGTAFIRQRVAQLFAEGAPCVVTDPHPDNARAIRAYQKAGFVPYGEVISPEWGPSLLMECKAK</sequence>
<dbReference type="SUPFAM" id="SSF55729">
    <property type="entry name" value="Acyl-CoA N-acyltransferases (Nat)"/>
    <property type="match status" value="1"/>
</dbReference>
<name>A0ABT5IET4_9CAUL</name>
<proteinExistence type="predicted"/>
<dbReference type="PANTHER" id="PTHR31438">
    <property type="entry name" value="LYSINE N-ACYLTRANSFERASE C17G9.06C-RELATED"/>
    <property type="match status" value="1"/>
</dbReference>
<reference evidence="3 4" key="1">
    <citation type="submission" date="2023-01" db="EMBL/GenBank/DDBJ databases">
        <title>Novel species of the genus Asticcacaulis isolated from rivers.</title>
        <authorList>
            <person name="Lu H."/>
        </authorList>
    </citation>
    <scope>NUCLEOTIDE SEQUENCE [LARGE SCALE GENOMIC DNA]</scope>
    <source>
        <strain evidence="3 4">DXS10W</strain>
    </source>
</reference>
<feature type="domain" description="N-acetyltransferase" evidence="2">
    <location>
        <begin position="2"/>
        <end position="163"/>
    </location>
</feature>
<keyword evidence="1" id="KW-0046">Antibiotic resistance</keyword>
<dbReference type="PROSITE" id="PS51186">
    <property type="entry name" value="GNAT"/>
    <property type="match status" value="1"/>
</dbReference>
<dbReference type="EMBL" id="JAQQKW010000003">
    <property type="protein sequence ID" value="MDC7693986.1"/>
    <property type="molecule type" value="Genomic_DNA"/>
</dbReference>
<dbReference type="PANTHER" id="PTHR31438:SF1">
    <property type="entry name" value="LYSINE N-ACYLTRANSFERASE C17G9.06C-RELATED"/>
    <property type="match status" value="1"/>
</dbReference>
<dbReference type="RefSeq" id="WP_272740708.1">
    <property type="nucleotide sequence ID" value="NZ_JAQQKW010000003.1"/>
</dbReference>
<evidence type="ECO:0000313" key="3">
    <source>
        <dbReference type="EMBL" id="MDC7693986.1"/>
    </source>
</evidence>
<keyword evidence="4" id="KW-1185">Reference proteome</keyword>
<dbReference type="InterPro" id="IPR016181">
    <property type="entry name" value="Acyl_CoA_acyltransferase"/>
</dbReference>
<comment type="caution">
    <text evidence="3">The sequence shown here is derived from an EMBL/GenBank/DDBJ whole genome shotgun (WGS) entry which is preliminary data.</text>
</comment>
<evidence type="ECO:0000259" key="2">
    <source>
        <dbReference type="PROSITE" id="PS51186"/>
    </source>
</evidence>
<gene>
    <name evidence="3" type="ORF">PQU94_06780</name>
</gene>
<dbReference type="InterPro" id="IPR000182">
    <property type="entry name" value="GNAT_dom"/>
</dbReference>
<evidence type="ECO:0000313" key="4">
    <source>
        <dbReference type="Proteomes" id="UP001216595"/>
    </source>
</evidence>
<dbReference type="Gene3D" id="3.40.630.30">
    <property type="match status" value="1"/>
</dbReference>